<gene>
    <name evidence="2" type="ORF">Fuma_01927</name>
</gene>
<dbReference type="AlphaFoldDB" id="A0A1P8WE72"/>
<dbReference type="InterPro" id="IPR036465">
    <property type="entry name" value="vWFA_dom_sf"/>
</dbReference>
<dbReference type="EMBL" id="CP017641">
    <property type="protein sequence ID" value="APZ92317.1"/>
    <property type="molecule type" value="Genomic_DNA"/>
</dbReference>
<reference evidence="2 3" key="1">
    <citation type="journal article" date="2016" name="Front. Microbiol.">
        <title>Fuerstia marisgermanicae gen. nov., sp. nov., an Unusual Member of the Phylum Planctomycetes from the German Wadden Sea.</title>
        <authorList>
            <person name="Kohn T."/>
            <person name="Heuer A."/>
            <person name="Jogler M."/>
            <person name="Vollmers J."/>
            <person name="Boedeker C."/>
            <person name="Bunk B."/>
            <person name="Rast P."/>
            <person name="Borchert D."/>
            <person name="Glockner I."/>
            <person name="Freese H.M."/>
            <person name="Klenk H.P."/>
            <person name="Overmann J."/>
            <person name="Kaster A.K."/>
            <person name="Rohde M."/>
            <person name="Wiegand S."/>
            <person name="Jogler C."/>
        </authorList>
    </citation>
    <scope>NUCLEOTIDE SEQUENCE [LARGE SCALE GENOMIC DNA]</scope>
    <source>
        <strain evidence="2 3">NH11</strain>
    </source>
</reference>
<dbReference type="SUPFAM" id="SSF53300">
    <property type="entry name" value="vWA-like"/>
    <property type="match status" value="1"/>
</dbReference>
<dbReference type="SMART" id="SM00327">
    <property type="entry name" value="VWA"/>
    <property type="match status" value="1"/>
</dbReference>
<dbReference type="Pfam" id="PF01882">
    <property type="entry name" value="DUF58"/>
    <property type="match status" value="1"/>
</dbReference>
<accession>A0A1P8WE72</accession>
<evidence type="ECO:0000313" key="3">
    <source>
        <dbReference type="Proteomes" id="UP000187735"/>
    </source>
</evidence>
<sequence>MRNFIDPAVVARLAGLAMDARTPMIGSVSGRHRSPTRGSSLEFSEYRKYVPGDDTRRLDWRAWGRSDRFYIKEYEADTNLRLCLIVDVSGSMNFGINGSQEAGKTKLDYARSLAGTLAYLAAGQGDSVGLYCAGEKFKREIRPKRSAAHLKFVLDELGDMKAEGETGLPAALHQAAEKIAQRALVVIISDMFVDPEELRSCFQHLRFRKHDVAVFHLLEQSEIDFEFDRPVKFVDLEGAAPMLVDPTTIAKQYRAAVQTYLADLKKIVRDSAVDYHRVSIEENYAEVLARFLLARKK</sequence>
<dbReference type="OrthoDB" id="9780819at2"/>
<dbReference type="Gene3D" id="3.40.50.410">
    <property type="entry name" value="von Willebrand factor, type A domain"/>
    <property type="match status" value="1"/>
</dbReference>
<dbReference type="CDD" id="cd00198">
    <property type="entry name" value="vWFA"/>
    <property type="match status" value="1"/>
</dbReference>
<dbReference type="Proteomes" id="UP000187735">
    <property type="component" value="Chromosome"/>
</dbReference>
<evidence type="ECO:0000259" key="1">
    <source>
        <dbReference type="SMART" id="SM00327"/>
    </source>
</evidence>
<feature type="domain" description="VWFA" evidence="1">
    <location>
        <begin position="79"/>
        <end position="248"/>
    </location>
</feature>
<evidence type="ECO:0000313" key="2">
    <source>
        <dbReference type="EMBL" id="APZ92317.1"/>
    </source>
</evidence>
<organism evidence="2 3">
    <name type="scientific">Fuerstiella marisgermanici</name>
    <dbReference type="NCBI Taxonomy" id="1891926"/>
    <lineage>
        <taxon>Bacteria</taxon>
        <taxon>Pseudomonadati</taxon>
        <taxon>Planctomycetota</taxon>
        <taxon>Planctomycetia</taxon>
        <taxon>Planctomycetales</taxon>
        <taxon>Planctomycetaceae</taxon>
        <taxon>Fuerstiella</taxon>
    </lineage>
</organism>
<dbReference type="PANTHER" id="PTHR33608">
    <property type="entry name" value="BLL2464 PROTEIN"/>
    <property type="match status" value="1"/>
</dbReference>
<dbReference type="PANTHER" id="PTHR33608:SF7">
    <property type="entry name" value="DUF58 DOMAIN-CONTAINING PROTEIN"/>
    <property type="match status" value="1"/>
</dbReference>
<proteinExistence type="predicted"/>
<name>A0A1P8WE72_9PLAN</name>
<dbReference type="InterPro" id="IPR002881">
    <property type="entry name" value="DUF58"/>
</dbReference>
<dbReference type="STRING" id="1891926.Fuma_01927"/>
<dbReference type="RefSeq" id="WP_077023956.1">
    <property type="nucleotide sequence ID" value="NZ_CP017641.1"/>
</dbReference>
<dbReference type="KEGG" id="fmr:Fuma_01927"/>
<protein>
    <recommendedName>
        <fullName evidence="1">VWFA domain-containing protein</fullName>
    </recommendedName>
</protein>
<keyword evidence="3" id="KW-1185">Reference proteome</keyword>
<dbReference type="InterPro" id="IPR002035">
    <property type="entry name" value="VWF_A"/>
</dbReference>